<dbReference type="PANTHER" id="PTHR21310">
    <property type="entry name" value="AMINOGLYCOSIDE PHOSPHOTRANSFERASE-RELATED-RELATED"/>
    <property type="match status" value="1"/>
</dbReference>
<organism evidence="2 3">
    <name type="scientific">Penicillium roqueforti (strain FM164)</name>
    <dbReference type="NCBI Taxonomy" id="1365484"/>
    <lineage>
        <taxon>Eukaryota</taxon>
        <taxon>Fungi</taxon>
        <taxon>Dikarya</taxon>
        <taxon>Ascomycota</taxon>
        <taxon>Pezizomycotina</taxon>
        <taxon>Eurotiomycetes</taxon>
        <taxon>Eurotiomycetidae</taxon>
        <taxon>Eurotiales</taxon>
        <taxon>Aspergillaceae</taxon>
        <taxon>Penicillium</taxon>
    </lineage>
</organism>
<dbReference type="PANTHER" id="PTHR21310:SF37">
    <property type="entry name" value="AMINOGLYCOSIDE PHOSPHOTRANSFERASE DOMAIN-CONTAINING PROTEIN"/>
    <property type="match status" value="1"/>
</dbReference>
<feature type="domain" description="Aminoglycoside phosphotransferase" evidence="1">
    <location>
        <begin position="193"/>
        <end position="290"/>
    </location>
</feature>
<accession>W6Q610</accession>
<dbReference type="OrthoDB" id="5412996at2759"/>
<dbReference type="InterPro" id="IPR011009">
    <property type="entry name" value="Kinase-like_dom_sf"/>
</dbReference>
<dbReference type="Gene3D" id="3.90.1200.10">
    <property type="match status" value="1"/>
</dbReference>
<dbReference type="AlphaFoldDB" id="W6Q610"/>
<evidence type="ECO:0000313" key="2">
    <source>
        <dbReference type="EMBL" id="CDM29694.1"/>
    </source>
</evidence>
<protein>
    <submittedName>
        <fullName evidence="2">Aminoglycoside phosphotransferase</fullName>
    </submittedName>
</protein>
<proteinExistence type="predicted"/>
<dbReference type="EMBL" id="HG792015">
    <property type="protein sequence ID" value="CDM29694.1"/>
    <property type="molecule type" value="Genomic_DNA"/>
</dbReference>
<dbReference type="InterPro" id="IPR051678">
    <property type="entry name" value="AGP_Transferase"/>
</dbReference>
<dbReference type="SUPFAM" id="SSF56112">
    <property type="entry name" value="Protein kinase-like (PK-like)"/>
    <property type="match status" value="1"/>
</dbReference>
<evidence type="ECO:0000259" key="1">
    <source>
        <dbReference type="Pfam" id="PF01636"/>
    </source>
</evidence>
<name>W6Q610_PENRF</name>
<sequence length="341" mass="39516">MSACKPYDDYAWAISSQIWGDWPKLLRTDGNFYNDIGAILCEEFSDLKCALFDFLNTGGFKKVRNEVSIMQFLSEKTSDKIPIPVPSIFRWTKTKESPLKLGPFIIMNYIPHEGSMGDLLETPGRQPGQPNIILSLSTLSFGRIGSLYKNADSTWEVLHRPLSYSMNEIVQLGTLPRSKLPITTYDKASSYFEALAELHISHLRSQRNEADIEEDVTTDVLADEFRRKFVARFLFRKIARDQEQKKQWILHDDGPFPVWYDDFRPENVLVDEAESIVGVVDWEFTYTAPAEFTHAPPWWLLLKKPEDWLEGLDEWSMEYEKPLQIFLEAMRKAEDEAIQNK</sequence>
<dbReference type="OMA" id="WWLLLKK"/>
<reference evidence="2" key="1">
    <citation type="journal article" date="2014" name="Nat. Commun.">
        <title>Multiple recent horizontal transfers of a large genomic region in cheese making fungi.</title>
        <authorList>
            <person name="Cheeseman K."/>
            <person name="Ropars J."/>
            <person name="Renault P."/>
            <person name="Dupont J."/>
            <person name="Gouzy J."/>
            <person name="Branca A."/>
            <person name="Abraham A.L."/>
            <person name="Ceppi M."/>
            <person name="Conseiller E."/>
            <person name="Debuchy R."/>
            <person name="Malagnac F."/>
            <person name="Goarin A."/>
            <person name="Silar P."/>
            <person name="Lacoste S."/>
            <person name="Sallet E."/>
            <person name="Bensimon A."/>
            <person name="Giraud T."/>
            <person name="Brygoo Y."/>
        </authorList>
    </citation>
    <scope>NUCLEOTIDE SEQUENCE [LARGE SCALE GENOMIC DNA]</scope>
    <source>
        <strain evidence="2">FM164</strain>
    </source>
</reference>
<gene>
    <name evidence="2" type="ORF">PROQFM164_S01g003506</name>
</gene>
<dbReference type="Proteomes" id="UP000030686">
    <property type="component" value="Unassembled WGS sequence"/>
</dbReference>
<dbReference type="STRING" id="1365484.W6Q610"/>
<keyword evidence="3" id="KW-1185">Reference proteome</keyword>
<dbReference type="InterPro" id="IPR002575">
    <property type="entry name" value="Aminoglycoside_PTrfase"/>
</dbReference>
<dbReference type="GO" id="GO:0016740">
    <property type="term" value="F:transferase activity"/>
    <property type="evidence" value="ECO:0007669"/>
    <property type="project" value="UniProtKB-KW"/>
</dbReference>
<keyword evidence="2" id="KW-0808">Transferase</keyword>
<evidence type="ECO:0000313" key="3">
    <source>
        <dbReference type="Proteomes" id="UP000030686"/>
    </source>
</evidence>
<dbReference type="Pfam" id="PF01636">
    <property type="entry name" value="APH"/>
    <property type="match status" value="1"/>
</dbReference>